<dbReference type="AlphaFoldDB" id="A0A9X2BVA7"/>
<name>A0A9X2BVA7_9PROT</name>
<feature type="coiled-coil region" evidence="1">
    <location>
        <begin position="19"/>
        <end position="50"/>
    </location>
</feature>
<dbReference type="EMBL" id="JALPRX010000086">
    <property type="protein sequence ID" value="MCK8786478.1"/>
    <property type="molecule type" value="Genomic_DNA"/>
</dbReference>
<keyword evidence="3" id="KW-1185">Reference proteome</keyword>
<proteinExistence type="predicted"/>
<dbReference type="RefSeq" id="WP_248668593.1">
    <property type="nucleotide sequence ID" value="NZ_JALPRX010000086.1"/>
</dbReference>
<reference evidence="2" key="1">
    <citation type="submission" date="2022-04" db="EMBL/GenBank/DDBJ databases">
        <title>Roseomonas acroporae sp. nov., isolated from coral Acropora digitifera.</title>
        <authorList>
            <person name="Sun H."/>
        </authorList>
    </citation>
    <scope>NUCLEOTIDE SEQUENCE</scope>
    <source>
        <strain evidence="2">NAR14</strain>
    </source>
</reference>
<dbReference type="Proteomes" id="UP001139516">
    <property type="component" value="Unassembled WGS sequence"/>
</dbReference>
<sequence>MGSDKPGFAFDAAGIRAWMDRQRAEREAELREAARQRRQEQRALHRAFRERQVPPDALERLQTLVRRTAQRGEREVLVLRFPSDWMHDSGRSITSGQPDWHDKLDGFAARAYEFYRRELQPRGFDLRPVIMDYPDGKPGDVGIYLSWKTATD</sequence>
<organism evidence="2 3">
    <name type="scientific">Roseomonas acroporae</name>
    <dbReference type="NCBI Taxonomy" id="2937791"/>
    <lineage>
        <taxon>Bacteria</taxon>
        <taxon>Pseudomonadati</taxon>
        <taxon>Pseudomonadota</taxon>
        <taxon>Alphaproteobacteria</taxon>
        <taxon>Acetobacterales</taxon>
        <taxon>Roseomonadaceae</taxon>
        <taxon>Roseomonas</taxon>
    </lineage>
</organism>
<evidence type="ECO:0000313" key="3">
    <source>
        <dbReference type="Proteomes" id="UP001139516"/>
    </source>
</evidence>
<comment type="caution">
    <text evidence="2">The sequence shown here is derived from an EMBL/GenBank/DDBJ whole genome shotgun (WGS) entry which is preliminary data.</text>
</comment>
<protein>
    <submittedName>
        <fullName evidence="2">Uncharacterized protein</fullName>
    </submittedName>
</protein>
<accession>A0A9X2BVA7</accession>
<evidence type="ECO:0000313" key="2">
    <source>
        <dbReference type="EMBL" id="MCK8786478.1"/>
    </source>
</evidence>
<keyword evidence="1" id="KW-0175">Coiled coil</keyword>
<gene>
    <name evidence="2" type="ORF">M0638_19050</name>
</gene>
<evidence type="ECO:0000256" key="1">
    <source>
        <dbReference type="SAM" id="Coils"/>
    </source>
</evidence>